<evidence type="ECO:0000256" key="6">
    <source>
        <dbReference type="ARBA" id="ARBA00049348"/>
    </source>
</evidence>
<evidence type="ECO:0000256" key="5">
    <source>
        <dbReference type="ARBA" id="ARBA00023204"/>
    </source>
</evidence>
<protein>
    <submittedName>
        <fullName evidence="8">Cysteine methyltransferase</fullName>
    </submittedName>
</protein>
<dbReference type="GO" id="GO:0003908">
    <property type="term" value="F:methylated-DNA-[protein]-cysteine S-methyltransferase activity"/>
    <property type="evidence" value="ECO:0007669"/>
    <property type="project" value="UniProtKB-EC"/>
</dbReference>
<comment type="catalytic activity">
    <reaction evidence="1">
        <text>a 4-O-methyl-thymidine in DNA + L-cysteinyl-[protein] = a thymidine in DNA + S-methyl-L-cysteinyl-[protein]</text>
        <dbReference type="Rhea" id="RHEA:53428"/>
        <dbReference type="Rhea" id="RHEA-COMP:10131"/>
        <dbReference type="Rhea" id="RHEA-COMP:10132"/>
        <dbReference type="Rhea" id="RHEA-COMP:13555"/>
        <dbReference type="Rhea" id="RHEA-COMP:13556"/>
        <dbReference type="ChEBI" id="CHEBI:29950"/>
        <dbReference type="ChEBI" id="CHEBI:82612"/>
        <dbReference type="ChEBI" id="CHEBI:137386"/>
        <dbReference type="ChEBI" id="CHEBI:137387"/>
        <dbReference type="EC" id="2.1.1.63"/>
    </reaction>
</comment>
<evidence type="ECO:0000256" key="1">
    <source>
        <dbReference type="ARBA" id="ARBA00001286"/>
    </source>
</evidence>
<evidence type="ECO:0000256" key="2">
    <source>
        <dbReference type="ARBA" id="ARBA00022603"/>
    </source>
</evidence>
<dbReference type="InterPro" id="IPR001497">
    <property type="entry name" value="MethylDNA_cys_MeTrfase_AS"/>
</dbReference>
<dbReference type="PANTHER" id="PTHR10815">
    <property type="entry name" value="METHYLATED-DNA--PROTEIN-CYSTEINE METHYLTRANSFERASE"/>
    <property type="match status" value="1"/>
</dbReference>
<evidence type="ECO:0000256" key="3">
    <source>
        <dbReference type="ARBA" id="ARBA00022679"/>
    </source>
</evidence>
<keyword evidence="5" id="KW-0234">DNA repair</keyword>
<dbReference type="InterPro" id="IPR014048">
    <property type="entry name" value="MethylDNA_cys_MeTrfase_DNA-bd"/>
</dbReference>
<dbReference type="SUPFAM" id="SSF53155">
    <property type="entry name" value="Methylated DNA-protein cysteine methyltransferase domain"/>
    <property type="match status" value="1"/>
</dbReference>
<evidence type="ECO:0000313" key="8">
    <source>
        <dbReference type="EMBL" id="OQS44322.1"/>
    </source>
</evidence>
<comment type="caution">
    <text evidence="8">The sequence shown here is derived from an EMBL/GenBank/DDBJ whole genome shotgun (WGS) entry which is preliminary data.</text>
</comment>
<dbReference type="NCBIfam" id="TIGR00589">
    <property type="entry name" value="ogt"/>
    <property type="match status" value="1"/>
</dbReference>
<dbReference type="RefSeq" id="WP_043632259.1">
    <property type="nucleotide sequence ID" value="NZ_CP109905.1"/>
</dbReference>
<dbReference type="Gene3D" id="1.10.10.10">
    <property type="entry name" value="Winged helix-like DNA-binding domain superfamily/Winged helix DNA-binding domain"/>
    <property type="match status" value="1"/>
</dbReference>
<comment type="catalytic activity">
    <reaction evidence="6">
        <text>a 6-O-methyl-2'-deoxyguanosine in DNA + L-cysteinyl-[protein] = S-methyl-L-cysteinyl-[protein] + a 2'-deoxyguanosine in DNA</text>
        <dbReference type="Rhea" id="RHEA:24000"/>
        <dbReference type="Rhea" id="RHEA-COMP:10131"/>
        <dbReference type="Rhea" id="RHEA-COMP:10132"/>
        <dbReference type="Rhea" id="RHEA-COMP:11367"/>
        <dbReference type="Rhea" id="RHEA-COMP:11368"/>
        <dbReference type="ChEBI" id="CHEBI:29950"/>
        <dbReference type="ChEBI" id="CHEBI:82612"/>
        <dbReference type="ChEBI" id="CHEBI:85445"/>
        <dbReference type="ChEBI" id="CHEBI:85448"/>
        <dbReference type="EC" id="2.1.1.63"/>
    </reaction>
</comment>
<keyword evidence="3 8" id="KW-0808">Transferase</keyword>
<keyword evidence="2 8" id="KW-0489">Methyltransferase</keyword>
<dbReference type="InterPro" id="IPR036388">
    <property type="entry name" value="WH-like_DNA-bd_sf"/>
</dbReference>
<gene>
    <name evidence="8" type="ORF">B0T45_01615</name>
</gene>
<dbReference type="GO" id="GO:0032259">
    <property type="term" value="P:methylation"/>
    <property type="evidence" value="ECO:0007669"/>
    <property type="project" value="UniProtKB-KW"/>
</dbReference>
<keyword evidence="4" id="KW-0227">DNA damage</keyword>
<proteinExistence type="predicted"/>
<accession>A0A1W0DBW1</accession>
<dbReference type="Gene3D" id="3.30.160.70">
    <property type="entry name" value="Methylated DNA-protein cysteine methyltransferase domain"/>
    <property type="match status" value="1"/>
</dbReference>
<dbReference type="PROSITE" id="PS00374">
    <property type="entry name" value="MGMT"/>
    <property type="match status" value="1"/>
</dbReference>
<evidence type="ECO:0000259" key="7">
    <source>
        <dbReference type="Pfam" id="PF01035"/>
    </source>
</evidence>
<dbReference type="CDD" id="cd06445">
    <property type="entry name" value="ATase"/>
    <property type="match status" value="1"/>
</dbReference>
<dbReference type="Pfam" id="PF01035">
    <property type="entry name" value="DNA_binding_1"/>
    <property type="match status" value="1"/>
</dbReference>
<dbReference type="InterPro" id="IPR036217">
    <property type="entry name" value="MethylDNA_cys_MeTrfase_DNAb"/>
</dbReference>
<name>A0A1W0DBW1_9NEIS</name>
<dbReference type="PANTHER" id="PTHR10815:SF13">
    <property type="entry name" value="METHYLATED-DNA--PROTEIN-CYSTEINE METHYLTRANSFERASE"/>
    <property type="match status" value="1"/>
</dbReference>
<dbReference type="Proteomes" id="UP000192721">
    <property type="component" value="Unassembled WGS sequence"/>
</dbReference>
<dbReference type="EMBL" id="MUKV01000001">
    <property type="protein sequence ID" value="OQS44322.1"/>
    <property type="molecule type" value="Genomic_DNA"/>
</dbReference>
<reference evidence="8 9" key="1">
    <citation type="submission" date="2017-02" db="EMBL/GenBank/DDBJ databases">
        <title>Chromobacterium haemolyticum H5244.</title>
        <authorList>
            <person name="Gulvik C.A."/>
        </authorList>
    </citation>
    <scope>NUCLEOTIDE SEQUENCE [LARGE SCALE GENOMIC DNA]</scope>
    <source>
        <strain evidence="8 9">H5244</strain>
    </source>
</reference>
<sequence length="155" mass="17324">MEYSAVIDAPFGQLGILCLDGALVNLEFLAERQALRPPMPRSLEQEVAEQLRAYFVDPRFGFSLPYRLQGSEHQLRVWGEIERIPCGQMRRYQDIATALGSSARAVGNACGRNPVPIIVPCHRVVARNSLGGFNRSLGRETVDIKQWLLAHEFGC</sequence>
<dbReference type="InterPro" id="IPR036631">
    <property type="entry name" value="MGMT_N_sf"/>
</dbReference>
<dbReference type="SUPFAM" id="SSF46767">
    <property type="entry name" value="Methylated DNA-protein cysteine methyltransferase, C-terminal domain"/>
    <property type="match status" value="1"/>
</dbReference>
<evidence type="ECO:0000256" key="4">
    <source>
        <dbReference type="ARBA" id="ARBA00022763"/>
    </source>
</evidence>
<dbReference type="AlphaFoldDB" id="A0A1W0DBW1"/>
<feature type="domain" description="Methylated-DNA-[protein]-cysteine S-methyltransferase DNA binding" evidence="7">
    <location>
        <begin position="73"/>
        <end position="152"/>
    </location>
</feature>
<dbReference type="GO" id="GO:0006281">
    <property type="term" value="P:DNA repair"/>
    <property type="evidence" value="ECO:0007669"/>
    <property type="project" value="UniProtKB-KW"/>
</dbReference>
<evidence type="ECO:0000313" key="9">
    <source>
        <dbReference type="Proteomes" id="UP000192721"/>
    </source>
</evidence>
<organism evidence="8 9">
    <name type="scientific">Chromobacterium haemolyticum</name>
    <dbReference type="NCBI Taxonomy" id="394935"/>
    <lineage>
        <taxon>Bacteria</taxon>
        <taxon>Pseudomonadati</taxon>
        <taxon>Pseudomonadota</taxon>
        <taxon>Betaproteobacteria</taxon>
        <taxon>Neisseriales</taxon>
        <taxon>Chromobacteriaceae</taxon>
        <taxon>Chromobacterium</taxon>
    </lineage>
</organism>